<dbReference type="InterPro" id="IPR011009">
    <property type="entry name" value="Kinase-like_dom_sf"/>
</dbReference>
<dbReference type="Pfam" id="PF02958">
    <property type="entry name" value="EcKL"/>
    <property type="match status" value="1"/>
</dbReference>
<evidence type="ECO:0000313" key="2">
    <source>
        <dbReference type="EMBL" id="KAF7991745.1"/>
    </source>
</evidence>
<proteinExistence type="predicted"/>
<sequence>MALEIPSWLNNQFIERILKKSENDDSIRVVNIVTKPATNKGDNYTSQMYRTTANFMRHQGSKQITDKKSLIIKTTLPDGPNNNLVQEAGLFDIEIKMMTNTLRDMESLLKDKKLAGKCYYTQDANPVMLVIEDLAPLGFRMADRQAGLDLEHCMLAISGIAKFHAGSVAACEKEPKYKEQYHKGIFNSSHPKEMKRFFIGGMKGLASVMKNWTDVDQQYADKMMSVAEVSYDRASDSTILDDNEFHVINHGDYWVNNMLFRYDNEGKVIDHILVDFQLCLYGSPAIDLSYFFNTSPSEEVLQKYYDKLINEYLTILSATMKKIGCKTSPPTLADLKKSLNQKEIYGFVAACTILPIVLVDKADAQNLEEILGDDESPFNNKAYMNPAYERAICRRLPNWNRLGLLDA</sequence>
<gene>
    <name evidence="2" type="ORF">HCN44_010546</name>
</gene>
<accession>A0A835CSY3</accession>
<evidence type="ECO:0000313" key="3">
    <source>
        <dbReference type="Proteomes" id="UP000639338"/>
    </source>
</evidence>
<dbReference type="InterPro" id="IPR004119">
    <property type="entry name" value="EcKL"/>
</dbReference>
<dbReference type="OrthoDB" id="8250698at2759"/>
<dbReference type="PANTHER" id="PTHR11012:SF56">
    <property type="entry name" value="CHK KINASE-LIKE DOMAIN-CONTAINING PROTEIN-RELATED"/>
    <property type="match status" value="1"/>
</dbReference>
<dbReference type="AlphaFoldDB" id="A0A835CSY3"/>
<dbReference type="InterPro" id="IPR015897">
    <property type="entry name" value="CHK_kinase-like"/>
</dbReference>
<evidence type="ECO:0000259" key="1">
    <source>
        <dbReference type="SMART" id="SM00587"/>
    </source>
</evidence>
<organism evidence="2 3">
    <name type="scientific">Aphidius gifuensis</name>
    <name type="common">Parasitoid wasp</name>
    <dbReference type="NCBI Taxonomy" id="684658"/>
    <lineage>
        <taxon>Eukaryota</taxon>
        <taxon>Metazoa</taxon>
        <taxon>Ecdysozoa</taxon>
        <taxon>Arthropoda</taxon>
        <taxon>Hexapoda</taxon>
        <taxon>Insecta</taxon>
        <taxon>Pterygota</taxon>
        <taxon>Neoptera</taxon>
        <taxon>Endopterygota</taxon>
        <taxon>Hymenoptera</taxon>
        <taxon>Apocrita</taxon>
        <taxon>Ichneumonoidea</taxon>
        <taxon>Braconidae</taxon>
        <taxon>Aphidiinae</taxon>
        <taxon>Aphidius</taxon>
    </lineage>
</organism>
<dbReference type="SMART" id="SM00587">
    <property type="entry name" value="CHK"/>
    <property type="match status" value="1"/>
</dbReference>
<dbReference type="Proteomes" id="UP000639338">
    <property type="component" value="Unassembled WGS sequence"/>
</dbReference>
<comment type="caution">
    <text evidence="2">The sequence shown here is derived from an EMBL/GenBank/DDBJ whole genome shotgun (WGS) entry which is preliminary data.</text>
</comment>
<feature type="domain" description="CHK kinase-like" evidence="1">
    <location>
        <begin position="129"/>
        <end position="322"/>
    </location>
</feature>
<dbReference type="EMBL" id="JACMRX010000004">
    <property type="protein sequence ID" value="KAF7991745.1"/>
    <property type="molecule type" value="Genomic_DNA"/>
</dbReference>
<dbReference type="PANTHER" id="PTHR11012">
    <property type="entry name" value="PROTEIN KINASE-LIKE DOMAIN-CONTAINING"/>
    <property type="match status" value="1"/>
</dbReference>
<name>A0A835CSY3_APHGI</name>
<dbReference type="Gene3D" id="3.90.1200.10">
    <property type="match status" value="1"/>
</dbReference>
<keyword evidence="3" id="KW-1185">Reference proteome</keyword>
<reference evidence="2 3" key="1">
    <citation type="submission" date="2020-08" db="EMBL/GenBank/DDBJ databases">
        <title>Aphidius gifuensis genome sequencing and assembly.</title>
        <authorList>
            <person name="Du Z."/>
        </authorList>
    </citation>
    <scope>NUCLEOTIDE SEQUENCE [LARGE SCALE GENOMIC DNA]</scope>
    <source>
        <strain evidence="2">YNYX2018</strain>
        <tissue evidence="2">Adults</tissue>
    </source>
</reference>
<protein>
    <recommendedName>
        <fullName evidence="1">CHK kinase-like domain-containing protein</fullName>
    </recommendedName>
</protein>
<dbReference type="SUPFAM" id="SSF56112">
    <property type="entry name" value="Protein kinase-like (PK-like)"/>
    <property type="match status" value="1"/>
</dbReference>